<evidence type="ECO:0000256" key="9">
    <source>
        <dbReference type="ARBA" id="ARBA00042733"/>
    </source>
</evidence>
<dbReference type="GO" id="GO:0005615">
    <property type="term" value="C:extracellular space"/>
    <property type="evidence" value="ECO:0007669"/>
    <property type="project" value="UniProtKB-KW"/>
</dbReference>
<reference evidence="12" key="1">
    <citation type="submission" date="2025-08" db="UniProtKB">
        <authorList>
            <consortium name="Ensembl"/>
        </authorList>
    </citation>
    <scope>IDENTIFICATION</scope>
</reference>
<dbReference type="GO" id="GO:0030335">
    <property type="term" value="P:positive regulation of cell migration"/>
    <property type="evidence" value="ECO:0007669"/>
    <property type="project" value="TreeGrafter"/>
</dbReference>
<dbReference type="FunFam" id="2.40.50.40:FF:000002">
    <property type="entry name" value="C-C motif chemokine"/>
    <property type="match status" value="1"/>
</dbReference>
<dbReference type="SMART" id="SM00199">
    <property type="entry name" value="SCY"/>
    <property type="match status" value="1"/>
</dbReference>
<feature type="signal peptide" evidence="10">
    <location>
        <begin position="1"/>
        <end position="22"/>
    </location>
</feature>
<dbReference type="GO" id="GO:0048245">
    <property type="term" value="P:eosinophil chemotaxis"/>
    <property type="evidence" value="ECO:0007669"/>
    <property type="project" value="TreeGrafter"/>
</dbReference>
<evidence type="ECO:0000256" key="5">
    <source>
        <dbReference type="ARBA" id="ARBA00022525"/>
    </source>
</evidence>
<evidence type="ECO:0000313" key="13">
    <source>
        <dbReference type="Proteomes" id="UP000694567"/>
    </source>
</evidence>
<dbReference type="CDD" id="cd00272">
    <property type="entry name" value="Chemokine_CC"/>
    <property type="match status" value="1"/>
</dbReference>
<evidence type="ECO:0000256" key="8">
    <source>
        <dbReference type="ARBA" id="ARBA00042689"/>
    </source>
</evidence>
<evidence type="ECO:0000256" key="7">
    <source>
        <dbReference type="ARBA" id="ARBA00040713"/>
    </source>
</evidence>
<dbReference type="SUPFAM" id="SSF54117">
    <property type="entry name" value="Interleukin 8-like chemokines"/>
    <property type="match status" value="1"/>
</dbReference>
<keyword evidence="13" id="KW-1185">Reference proteome</keyword>
<evidence type="ECO:0000313" key="12">
    <source>
        <dbReference type="Ensembl" id="ENSBOBP00000022143.1"/>
    </source>
</evidence>
<evidence type="ECO:0000256" key="4">
    <source>
        <dbReference type="ARBA" id="ARBA00022514"/>
    </source>
</evidence>
<dbReference type="AlphaFoldDB" id="A0A8C0FQW7"/>
<dbReference type="Pfam" id="PF00048">
    <property type="entry name" value="IL8"/>
    <property type="match status" value="1"/>
</dbReference>
<evidence type="ECO:0000256" key="10">
    <source>
        <dbReference type="SAM" id="SignalP"/>
    </source>
</evidence>
<comment type="subcellular location">
    <subcellularLocation>
        <location evidence="1">Secreted</location>
    </subcellularLocation>
</comment>
<dbReference type="InterPro" id="IPR036048">
    <property type="entry name" value="Interleukin_8-like_sf"/>
</dbReference>
<dbReference type="GO" id="GO:0008009">
    <property type="term" value="F:chemokine activity"/>
    <property type="evidence" value="ECO:0007669"/>
    <property type="project" value="InterPro"/>
</dbReference>
<dbReference type="GO" id="GO:0048020">
    <property type="term" value="F:CCR chemokine receptor binding"/>
    <property type="evidence" value="ECO:0007669"/>
    <property type="project" value="TreeGrafter"/>
</dbReference>
<dbReference type="InterPro" id="IPR039809">
    <property type="entry name" value="Chemokine_b/g/d"/>
</dbReference>
<evidence type="ECO:0000256" key="2">
    <source>
        <dbReference type="ARBA" id="ARBA00010868"/>
    </source>
</evidence>
<protein>
    <recommendedName>
        <fullName evidence="7">C-C motif chemokine 5</fullName>
    </recommendedName>
    <alternativeName>
        <fullName evidence="8">Small-inducible cytokine A5</fullName>
    </alternativeName>
    <alternativeName>
        <fullName evidence="9">T-cell-specific protein RANTES</fullName>
    </alternativeName>
</protein>
<evidence type="ECO:0000256" key="6">
    <source>
        <dbReference type="ARBA" id="ARBA00023198"/>
    </source>
</evidence>
<dbReference type="GO" id="GO:0070098">
    <property type="term" value="P:chemokine-mediated signaling pathway"/>
    <property type="evidence" value="ECO:0007669"/>
    <property type="project" value="TreeGrafter"/>
</dbReference>
<keyword evidence="3" id="KW-0145">Chemotaxis</keyword>
<dbReference type="InterPro" id="IPR001811">
    <property type="entry name" value="Chemokine_IL8-like_dom"/>
</dbReference>
<dbReference type="Gene3D" id="2.40.50.40">
    <property type="match status" value="1"/>
</dbReference>
<comment type="similarity">
    <text evidence="2">Belongs to the intercrine beta (chemokine CC) family.</text>
</comment>
<sequence length="91" mass="10261">KMKVSAVIFVLVLAASCSQTFSGPVGSDLPICCFSYTHHKLPQKKHMKVYFYTTSRCQQPAVVFITRKKHQVCSHPDTDWVKVCVNSFGTH</sequence>
<accession>A0A8C0FQW7</accession>
<organism evidence="12 13">
    <name type="scientific">Bubo bubo</name>
    <name type="common">Eurasian eagle-owl</name>
    <name type="synonym">Strix bubo</name>
    <dbReference type="NCBI Taxonomy" id="30461"/>
    <lineage>
        <taxon>Eukaryota</taxon>
        <taxon>Metazoa</taxon>
        <taxon>Chordata</taxon>
        <taxon>Craniata</taxon>
        <taxon>Vertebrata</taxon>
        <taxon>Euteleostomi</taxon>
        <taxon>Archelosauria</taxon>
        <taxon>Archosauria</taxon>
        <taxon>Dinosauria</taxon>
        <taxon>Saurischia</taxon>
        <taxon>Theropoda</taxon>
        <taxon>Coelurosauria</taxon>
        <taxon>Aves</taxon>
        <taxon>Neognathae</taxon>
        <taxon>Neoaves</taxon>
        <taxon>Telluraves</taxon>
        <taxon>Strigiformes</taxon>
        <taxon>Strigidae</taxon>
        <taxon>Bubo</taxon>
    </lineage>
</organism>
<dbReference type="GO" id="GO:0006954">
    <property type="term" value="P:inflammatory response"/>
    <property type="evidence" value="ECO:0007669"/>
    <property type="project" value="UniProtKB-KW"/>
</dbReference>
<dbReference type="PANTHER" id="PTHR12015:SF170">
    <property type="entry name" value="C-C MOTIF CHEMOKINE 5"/>
    <property type="match status" value="1"/>
</dbReference>
<dbReference type="GO" id="GO:0061844">
    <property type="term" value="P:antimicrobial humoral immune response mediated by antimicrobial peptide"/>
    <property type="evidence" value="ECO:0007669"/>
    <property type="project" value="TreeGrafter"/>
</dbReference>
<reference evidence="12" key="2">
    <citation type="submission" date="2025-09" db="UniProtKB">
        <authorList>
            <consortium name="Ensembl"/>
        </authorList>
    </citation>
    <scope>IDENTIFICATION</scope>
</reference>
<evidence type="ECO:0000256" key="3">
    <source>
        <dbReference type="ARBA" id="ARBA00022500"/>
    </source>
</evidence>
<keyword evidence="4" id="KW-0202">Cytokine</keyword>
<feature type="chain" id="PRO_5034040393" description="C-C motif chemokine 5" evidence="10">
    <location>
        <begin position="23"/>
        <end position="91"/>
    </location>
</feature>
<keyword evidence="10" id="KW-0732">Signal</keyword>
<name>A0A8C0FQW7_BUBBB</name>
<dbReference type="Proteomes" id="UP000694567">
    <property type="component" value="Unplaced"/>
</dbReference>
<keyword evidence="6" id="KW-0395">Inflammatory response</keyword>
<evidence type="ECO:0000259" key="11">
    <source>
        <dbReference type="SMART" id="SM00199"/>
    </source>
</evidence>
<proteinExistence type="inferred from homology"/>
<feature type="domain" description="Chemokine interleukin-8-like" evidence="11">
    <location>
        <begin position="32"/>
        <end position="88"/>
    </location>
</feature>
<dbReference type="Ensembl" id="ENSBOBT00000022645.1">
    <property type="protein sequence ID" value="ENSBOBP00000022143.1"/>
    <property type="gene ID" value="ENSBOBG00000013394.1"/>
</dbReference>
<dbReference type="PANTHER" id="PTHR12015">
    <property type="entry name" value="SMALL INDUCIBLE CYTOKINE A"/>
    <property type="match status" value="1"/>
</dbReference>
<keyword evidence="5" id="KW-0964">Secreted</keyword>
<evidence type="ECO:0000256" key="1">
    <source>
        <dbReference type="ARBA" id="ARBA00004613"/>
    </source>
</evidence>